<organism evidence="1 2">
    <name type="scientific">Enterococcus casseliflavus</name>
    <name type="common">Enterococcus flavescens</name>
    <dbReference type="NCBI Taxonomy" id="37734"/>
    <lineage>
        <taxon>Bacteria</taxon>
        <taxon>Bacillati</taxon>
        <taxon>Bacillota</taxon>
        <taxon>Bacilli</taxon>
        <taxon>Lactobacillales</taxon>
        <taxon>Enterococcaceae</taxon>
        <taxon>Enterococcus</taxon>
    </lineage>
</organism>
<proteinExistence type="predicted"/>
<evidence type="ECO:0000313" key="2">
    <source>
        <dbReference type="Proteomes" id="UP000286288"/>
    </source>
</evidence>
<dbReference type="AlphaFoldDB" id="A0A415EX93"/>
<dbReference type="Proteomes" id="UP000286288">
    <property type="component" value="Unassembled WGS sequence"/>
</dbReference>
<gene>
    <name evidence="1" type="ORF">DW084_02085</name>
</gene>
<protein>
    <submittedName>
        <fullName evidence="1">Uncharacterized protein</fullName>
    </submittedName>
</protein>
<accession>A0A415EX93</accession>
<sequence length="68" mass="8065">MTGPPLLSFIIQAFSVTPFLIREKRFQKNEEKRLVFFAIICILEKVKLNMKFTYSKLFYLKLCQSKGE</sequence>
<name>A0A415EX93_ENTCA</name>
<comment type="caution">
    <text evidence="1">The sequence shown here is derived from an EMBL/GenBank/DDBJ whole genome shotgun (WGS) entry which is preliminary data.</text>
</comment>
<reference evidence="1 2" key="1">
    <citation type="submission" date="2018-08" db="EMBL/GenBank/DDBJ databases">
        <title>A genome reference for cultivated species of the human gut microbiota.</title>
        <authorList>
            <person name="Zou Y."/>
            <person name="Xue W."/>
            <person name="Luo G."/>
        </authorList>
    </citation>
    <scope>NUCLEOTIDE SEQUENCE [LARGE SCALE GENOMIC DNA]</scope>
    <source>
        <strain evidence="1 2">AF48-16</strain>
    </source>
</reference>
<evidence type="ECO:0000313" key="1">
    <source>
        <dbReference type="EMBL" id="RHK07937.1"/>
    </source>
</evidence>
<dbReference type="EMBL" id="QRMZ01000002">
    <property type="protein sequence ID" value="RHK07937.1"/>
    <property type="molecule type" value="Genomic_DNA"/>
</dbReference>